<gene>
    <name evidence="2" type="ORF">ALOHA_HF4000ANIW141M12ctg1g9</name>
</gene>
<keyword evidence="1" id="KW-1133">Transmembrane helix</keyword>
<accession>B3T5U9</accession>
<feature type="transmembrane region" description="Helical" evidence="1">
    <location>
        <begin position="38"/>
        <end position="58"/>
    </location>
</feature>
<name>B3T5U9_9ARCH</name>
<dbReference type="AlphaFoldDB" id="B3T5U9"/>
<evidence type="ECO:0000256" key="1">
    <source>
        <dbReference type="SAM" id="Phobius"/>
    </source>
</evidence>
<organism evidence="2">
    <name type="scientific">uncultured marine crenarchaeote HF4000_ANIW141M12</name>
    <dbReference type="NCBI Taxonomy" id="455578"/>
    <lineage>
        <taxon>Archaea</taxon>
        <taxon>Nitrososphaerota</taxon>
        <taxon>Nitrososphaeria</taxon>
        <taxon>Nitrosopumilales</taxon>
        <taxon>environmental samples</taxon>
    </lineage>
</organism>
<protein>
    <submittedName>
        <fullName evidence="2">Uncharacterized protein</fullName>
    </submittedName>
</protein>
<proteinExistence type="predicted"/>
<sequence length="93" mass="10752">MPLELSIFFSGTLPCAFFLCRSNRSGLGNSRSQTSHFVWILPFLLNSPIFCVIMKHIIKDINFLGRYGNQKHYCIRFWNNGSRNSSNFCNGRL</sequence>
<evidence type="ECO:0000313" key="2">
    <source>
        <dbReference type="EMBL" id="ABZ07958.1"/>
    </source>
</evidence>
<keyword evidence="1" id="KW-0472">Membrane</keyword>
<dbReference type="EMBL" id="EU016614">
    <property type="protein sequence ID" value="ABZ07958.1"/>
    <property type="molecule type" value="Genomic_DNA"/>
</dbReference>
<reference evidence="2" key="1">
    <citation type="journal article" date="2008" name="ISME J.">
        <title>Genomic patterns of recombination, clonal divergence and environment in marine microbial populations.</title>
        <authorList>
            <person name="Konstantinidis K.T."/>
            <person name="Delong E.F."/>
        </authorList>
    </citation>
    <scope>NUCLEOTIDE SEQUENCE</scope>
</reference>
<keyword evidence="1" id="KW-0812">Transmembrane</keyword>